<dbReference type="Proteomes" id="UP000308092">
    <property type="component" value="Unassembled WGS sequence"/>
</dbReference>
<feature type="domain" description="Piwi" evidence="3">
    <location>
        <begin position="654"/>
        <end position="972"/>
    </location>
</feature>
<protein>
    <recommendedName>
        <fullName evidence="3">Piwi domain-containing protein</fullName>
    </recommendedName>
</protein>
<gene>
    <name evidence="4" type="ORF">ATNIH1004_004373</name>
    <name evidence="5" type="ORF">EYZ11_001997</name>
</gene>
<dbReference type="InterPro" id="IPR014811">
    <property type="entry name" value="ArgoL1"/>
</dbReference>
<dbReference type="InterPro" id="IPR032472">
    <property type="entry name" value="ArgoL2"/>
</dbReference>
<dbReference type="Gene3D" id="3.40.50.2300">
    <property type="match status" value="1"/>
</dbReference>
<dbReference type="Gene3D" id="3.30.420.10">
    <property type="entry name" value="Ribonuclease H-like superfamily/Ribonuclease H"/>
    <property type="match status" value="1"/>
</dbReference>
<evidence type="ECO:0000259" key="3">
    <source>
        <dbReference type="PROSITE" id="PS50822"/>
    </source>
</evidence>
<evidence type="ECO:0000313" key="5">
    <source>
        <dbReference type="EMBL" id="THC98489.1"/>
    </source>
</evidence>
<dbReference type="InterPro" id="IPR003100">
    <property type="entry name" value="PAZ_dom"/>
</dbReference>
<feature type="region of interest" description="Disordered" evidence="1">
    <location>
        <begin position="398"/>
        <end position="427"/>
    </location>
</feature>
<dbReference type="InterPro" id="IPR036085">
    <property type="entry name" value="PAZ_dom_sf"/>
</dbReference>
<feature type="transmembrane region" description="Helical" evidence="2">
    <location>
        <begin position="12"/>
        <end position="32"/>
    </location>
</feature>
<dbReference type="Pfam" id="PF16488">
    <property type="entry name" value="ArgoL2"/>
    <property type="match status" value="1"/>
</dbReference>
<evidence type="ECO:0000256" key="1">
    <source>
        <dbReference type="SAM" id="MobiDB-lite"/>
    </source>
</evidence>
<reference evidence="4 7" key="2">
    <citation type="submission" date="2019-08" db="EMBL/GenBank/DDBJ databases">
        <title>The genome sequence of a newly discovered highly antifungal drug resistant Aspergillus species, Aspergillus tanneri NIH 1004.</title>
        <authorList>
            <person name="Mounaud S."/>
            <person name="Singh I."/>
            <person name="Joardar V."/>
            <person name="Pakala S."/>
            <person name="Pakala S."/>
            <person name="Venepally P."/>
            <person name="Chung J.K."/>
            <person name="Losada L."/>
            <person name="Nierman W.C."/>
        </authorList>
    </citation>
    <scope>NUCLEOTIDE SEQUENCE [LARGE SCALE GENOMIC DNA]</scope>
    <source>
        <strain evidence="4 7">NIH1004</strain>
    </source>
</reference>
<dbReference type="SMART" id="SM00950">
    <property type="entry name" value="Piwi"/>
    <property type="match status" value="1"/>
</dbReference>
<evidence type="ECO:0000313" key="6">
    <source>
        <dbReference type="Proteomes" id="UP000308092"/>
    </source>
</evidence>
<dbReference type="Pfam" id="PF16486">
    <property type="entry name" value="ArgoN"/>
    <property type="match status" value="1"/>
</dbReference>
<dbReference type="RefSeq" id="XP_033427849.1">
    <property type="nucleotide sequence ID" value="XM_033569043.1"/>
</dbReference>
<keyword evidence="2" id="KW-1133">Transmembrane helix</keyword>
<dbReference type="SMART" id="SM01163">
    <property type="entry name" value="DUF1785"/>
    <property type="match status" value="1"/>
</dbReference>
<dbReference type="PANTHER" id="PTHR22891">
    <property type="entry name" value="EUKARYOTIC TRANSLATION INITIATION FACTOR 2C"/>
    <property type="match status" value="1"/>
</dbReference>
<keyword evidence="2" id="KW-0812">Transmembrane</keyword>
<dbReference type="GeneID" id="54327075"/>
<dbReference type="GO" id="GO:0003723">
    <property type="term" value="F:RNA binding"/>
    <property type="evidence" value="ECO:0007669"/>
    <property type="project" value="InterPro"/>
</dbReference>
<sequence length="1016" mass="111322">MAVEGKAQAEDLVMVVAAVVVAVAAALPLIFLCVKAVEILEAVVEDKTRAIEDGADLVEAATTKDPGFIRSLEPPSTTVERTENAIATVLSTKQPKPVGYPERPGYGTRGQPVSLYANYFELQSVGKELFRYHLDISGEPKGRKARQIVNLLLEEHFAQSKRGIVTDYKSTLIANLKVLQNNKAQYDIRYRDEYDDDYPDQPTVYRVKVQFTGRLNLSDLLSYLTSTNAAAMYESKADILQAMNIVLGHHPKTNPSVASVGANKHYAISGGLEEKWDLGAGVEALRGFLVSVRAATARLLINVQVKYIACYQEGPLGTFISEYQRSGPRDFHSLGRFVKRLRVRVTHIERKNKKGEVVPRIKTVTNLATKADGASLPHPPKVSAHGAGPRDVQFYLDAPGLQSSQPGGAGTPKGKDGKKTARAGPSPSGRYISVADFFHQYYGKNLDPRMPVVNVGTTENPSYLPVEVCIIEPGQPAKSKLTPNQTRNMLNFAVRPPPQNANSISTKGNSVLGLSPPNPTLVEFGIQTDLKLITVSGRVLAPPTVYYKDDRSSQKSVKPMGGSWNMRSIKFSTPSRLTSWTWILFATPGGRQAFQDPTLFNNRLQQFTEKLNEIGVTASPPQPGIRIVLGRDTDYGEEVDRAVSQLMTKHKPQLIFTVLPFADGELYNSIKQACDLRHGVRNVNVLADRFSGANDQYFANVGLKFNLKLGGSNQALNPSELGIVGQGKTMLVGIDVTHPSPGSSSMAPSVAGMVASVDATLSQWPAELRVQAPREEMVEDLDTMLKAHLQRWACSHKNALPENLIVYRDGVAEGQYDKVVQEELPLLRKACKDTYPANDTAQGLPQISIVIVGKRHHTRFYPTKEQDADRSGNPSNGTVVDRGVTEARNWDFYLQAHTALKGTARPAHYFTVWDEIFLRQKPSPPFQNAADVLEALTHHMCYLFGRATKAVSICPPAYYADLVCTRARCYLSHVFEQTPTGSVVSGGGVSGGGAGRSVDNADVKIHPNVRDTMFYI</sequence>
<name>A0A4S3JRR9_9EURO</name>
<evidence type="ECO:0000313" key="4">
    <source>
        <dbReference type="EMBL" id="KAA8648488.1"/>
    </source>
</evidence>
<dbReference type="InterPro" id="IPR012337">
    <property type="entry name" value="RNaseH-like_sf"/>
</dbReference>
<dbReference type="SUPFAM" id="SSF53098">
    <property type="entry name" value="Ribonuclease H-like"/>
    <property type="match status" value="1"/>
</dbReference>
<dbReference type="CDD" id="cd04657">
    <property type="entry name" value="Piwi_ago-like"/>
    <property type="match status" value="1"/>
</dbReference>
<keyword evidence="6" id="KW-1185">Reference proteome</keyword>
<dbReference type="Pfam" id="PF02170">
    <property type="entry name" value="PAZ"/>
    <property type="match status" value="1"/>
</dbReference>
<dbReference type="InterPro" id="IPR003165">
    <property type="entry name" value="Piwi"/>
</dbReference>
<evidence type="ECO:0000313" key="7">
    <source>
        <dbReference type="Proteomes" id="UP000324241"/>
    </source>
</evidence>
<dbReference type="Proteomes" id="UP000324241">
    <property type="component" value="Unassembled WGS sequence"/>
</dbReference>
<accession>A0A4S3JRR9</accession>
<proteinExistence type="predicted"/>
<dbReference type="Pfam" id="PF08699">
    <property type="entry name" value="ArgoL1"/>
    <property type="match status" value="1"/>
</dbReference>
<dbReference type="PROSITE" id="PS50822">
    <property type="entry name" value="PIWI"/>
    <property type="match status" value="1"/>
</dbReference>
<dbReference type="InterPro" id="IPR036397">
    <property type="entry name" value="RNaseH_sf"/>
</dbReference>
<dbReference type="Pfam" id="PF02171">
    <property type="entry name" value="Piwi"/>
    <property type="match status" value="1"/>
</dbReference>
<dbReference type="InterPro" id="IPR045246">
    <property type="entry name" value="Piwi_ago-like"/>
</dbReference>
<keyword evidence="2" id="KW-0472">Membrane</keyword>
<reference evidence="5 6" key="1">
    <citation type="submission" date="2019-03" db="EMBL/GenBank/DDBJ databases">
        <title>The genome sequence of a newly discovered highly antifungal drug resistant Aspergillus species, Aspergillus tanneri NIH 1004.</title>
        <authorList>
            <person name="Mounaud S."/>
            <person name="Singh I."/>
            <person name="Joardar V."/>
            <person name="Pakala S."/>
            <person name="Pakala S."/>
            <person name="Venepally P."/>
            <person name="Hoover J."/>
            <person name="Nierman W."/>
            <person name="Chung J."/>
            <person name="Losada L."/>
        </authorList>
    </citation>
    <scope>NUCLEOTIDE SEQUENCE [LARGE SCALE GENOMIC DNA]</scope>
    <source>
        <strain evidence="5 6">NIH1004</strain>
    </source>
</reference>
<dbReference type="SUPFAM" id="SSF101690">
    <property type="entry name" value="PAZ domain"/>
    <property type="match status" value="1"/>
</dbReference>
<dbReference type="EMBL" id="SOSA01000042">
    <property type="protein sequence ID" value="THC98489.1"/>
    <property type="molecule type" value="Genomic_DNA"/>
</dbReference>
<dbReference type="EMBL" id="QUQM01000003">
    <property type="protein sequence ID" value="KAA8648488.1"/>
    <property type="molecule type" value="Genomic_DNA"/>
</dbReference>
<dbReference type="CDD" id="cd02846">
    <property type="entry name" value="PAZ_argonaute_like"/>
    <property type="match status" value="1"/>
</dbReference>
<comment type="caution">
    <text evidence="5">The sequence shown here is derived from an EMBL/GenBank/DDBJ whole genome shotgun (WGS) entry which is preliminary data.</text>
</comment>
<dbReference type="OrthoDB" id="10252740at2759"/>
<evidence type="ECO:0000256" key="2">
    <source>
        <dbReference type="SAM" id="Phobius"/>
    </source>
</evidence>
<dbReference type="AlphaFoldDB" id="A0A4S3JRR9"/>
<dbReference type="STRING" id="1220188.A0A4S3JRR9"/>
<dbReference type="VEuPathDB" id="FungiDB:EYZ11_001997"/>
<organism evidence="5 6">
    <name type="scientific">Aspergillus tanneri</name>
    <dbReference type="NCBI Taxonomy" id="1220188"/>
    <lineage>
        <taxon>Eukaryota</taxon>
        <taxon>Fungi</taxon>
        <taxon>Dikarya</taxon>
        <taxon>Ascomycota</taxon>
        <taxon>Pezizomycotina</taxon>
        <taxon>Eurotiomycetes</taxon>
        <taxon>Eurotiomycetidae</taxon>
        <taxon>Eurotiales</taxon>
        <taxon>Aspergillaceae</taxon>
        <taxon>Aspergillus</taxon>
        <taxon>Aspergillus subgen. Circumdati</taxon>
    </lineage>
</organism>
<dbReference type="InterPro" id="IPR032474">
    <property type="entry name" value="Argonaute_N"/>
</dbReference>
<dbReference type="Gene3D" id="2.170.260.10">
    <property type="entry name" value="paz domain"/>
    <property type="match status" value="1"/>
</dbReference>